<name>A0ABD1F9S4_HYPHA</name>
<proteinExistence type="predicted"/>
<accession>A0ABD1F9S4</accession>
<reference evidence="1 2" key="1">
    <citation type="submission" date="2024-05" db="EMBL/GenBank/DDBJ databases">
        <title>Genetic variation in Jamaican populations of the coffee berry borer (Hypothenemus hampei).</title>
        <authorList>
            <person name="Errbii M."/>
            <person name="Myrie A."/>
        </authorList>
    </citation>
    <scope>NUCLEOTIDE SEQUENCE [LARGE SCALE GENOMIC DNA]</scope>
    <source>
        <strain evidence="1">JA-Hopewell-2020-01-JO</strain>
        <tissue evidence="1">Whole body</tissue>
    </source>
</reference>
<gene>
    <name evidence="1" type="ORF">ABEB36_003630</name>
</gene>
<sequence>MGIALVNDITETNTEMEKSKKVVLEVNPIMKLNDQQQEIVRQIHLVADVADDQRNQLLQTSKTYNKVFGLNSIGIGCRRDVKARINLIDNYRPYCIYRTKKKVRILKPYYNRVKEKKEVIGRLLWRNRNQIAKQGKYEKISRR</sequence>
<organism evidence="1 2">
    <name type="scientific">Hypothenemus hampei</name>
    <name type="common">Coffee berry borer</name>
    <dbReference type="NCBI Taxonomy" id="57062"/>
    <lineage>
        <taxon>Eukaryota</taxon>
        <taxon>Metazoa</taxon>
        <taxon>Ecdysozoa</taxon>
        <taxon>Arthropoda</taxon>
        <taxon>Hexapoda</taxon>
        <taxon>Insecta</taxon>
        <taxon>Pterygota</taxon>
        <taxon>Neoptera</taxon>
        <taxon>Endopterygota</taxon>
        <taxon>Coleoptera</taxon>
        <taxon>Polyphaga</taxon>
        <taxon>Cucujiformia</taxon>
        <taxon>Curculionidae</taxon>
        <taxon>Scolytinae</taxon>
        <taxon>Hypothenemus</taxon>
    </lineage>
</organism>
<dbReference type="EMBL" id="JBDJPC010000002">
    <property type="protein sequence ID" value="KAL1514362.1"/>
    <property type="molecule type" value="Genomic_DNA"/>
</dbReference>
<evidence type="ECO:0000313" key="2">
    <source>
        <dbReference type="Proteomes" id="UP001566132"/>
    </source>
</evidence>
<protein>
    <submittedName>
        <fullName evidence="1">Uncharacterized protein</fullName>
    </submittedName>
</protein>
<keyword evidence="2" id="KW-1185">Reference proteome</keyword>
<dbReference type="Proteomes" id="UP001566132">
    <property type="component" value="Unassembled WGS sequence"/>
</dbReference>
<comment type="caution">
    <text evidence="1">The sequence shown here is derived from an EMBL/GenBank/DDBJ whole genome shotgun (WGS) entry which is preliminary data.</text>
</comment>
<evidence type="ECO:0000313" key="1">
    <source>
        <dbReference type="EMBL" id="KAL1514362.1"/>
    </source>
</evidence>
<dbReference type="AlphaFoldDB" id="A0ABD1F9S4"/>